<feature type="domain" description="GGDEF" evidence="5">
    <location>
        <begin position="282"/>
        <end position="415"/>
    </location>
</feature>
<evidence type="ECO:0000256" key="1">
    <source>
        <dbReference type="ARBA" id="ARBA00001946"/>
    </source>
</evidence>
<dbReference type="GO" id="GO:0007165">
    <property type="term" value="P:signal transduction"/>
    <property type="evidence" value="ECO:0007669"/>
    <property type="project" value="InterPro"/>
</dbReference>
<dbReference type="CDD" id="cd06225">
    <property type="entry name" value="HAMP"/>
    <property type="match status" value="1"/>
</dbReference>
<dbReference type="GO" id="GO:0016020">
    <property type="term" value="C:membrane"/>
    <property type="evidence" value="ECO:0007669"/>
    <property type="project" value="InterPro"/>
</dbReference>
<dbReference type="PROSITE" id="PS50885">
    <property type="entry name" value="HAMP"/>
    <property type="match status" value="1"/>
</dbReference>
<dbReference type="SMART" id="SM00267">
    <property type="entry name" value="GGDEF"/>
    <property type="match status" value="1"/>
</dbReference>
<dbReference type="EMBL" id="CP015839">
    <property type="protein sequence ID" value="ANG64492.1"/>
    <property type="molecule type" value="Genomic_DNA"/>
</dbReference>
<dbReference type="FunFam" id="3.30.70.270:FF:000001">
    <property type="entry name" value="Diguanylate cyclase domain protein"/>
    <property type="match status" value="1"/>
</dbReference>
<protein>
    <recommendedName>
        <fullName evidence="8">Diguanylate cyclase</fullName>
    </recommendedName>
</protein>
<dbReference type="AlphaFoldDB" id="A0A1A9F323"/>
<dbReference type="InterPro" id="IPR052155">
    <property type="entry name" value="Biofilm_reg_signaling"/>
</dbReference>
<dbReference type="SUPFAM" id="SSF55073">
    <property type="entry name" value="Nucleotide cyclase"/>
    <property type="match status" value="1"/>
</dbReference>
<evidence type="ECO:0000259" key="5">
    <source>
        <dbReference type="PROSITE" id="PS50887"/>
    </source>
</evidence>
<proteinExistence type="predicted"/>
<dbReference type="Pfam" id="PF00563">
    <property type="entry name" value="EAL"/>
    <property type="match status" value="1"/>
</dbReference>
<dbReference type="PROSITE" id="PS50883">
    <property type="entry name" value="EAL"/>
    <property type="match status" value="1"/>
</dbReference>
<evidence type="ECO:0000313" key="7">
    <source>
        <dbReference type="Proteomes" id="UP000078070"/>
    </source>
</evidence>
<feature type="domain" description="HAMP" evidence="4">
    <location>
        <begin position="195"/>
        <end position="246"/>
    </location>
</feature>
<keyword evidence="2" id="KW-0812">Transmembrane</keyword>
<evidence type="ECO:0008006" key="8">
    <source>
        <dbReference type="Google" id="ProtNLM"/>
    </source>
</evidence>
<gene>
    <name evidence="6" type="ORF">A8C75_19795</name>
</gene>
<dbReference type="PANTHER" id="PTHR44757">
    <property type="entry name" value="DIGUANYLATE CYCLASE DGCP"/>
    <property type="match status" value="1"/>
</dbReference>
<name>A0A1A9F323_9GAMM</name>
<dbReference type="KEGG" id="mars:A8C75_19795"/>
<sequence length="687" mass="77144">MRLASRFILIVSGILSVTLALNAYYFIHSQNQLLEQQLNERGRVLGHLIALISPEAMLSFDFLTLNEYAREVSRQRDVVYGVIVNAKGTPLTSFFNRQDPRVLDALQALDLDLETAPLTPPKTAQLVTRLSSSLYDLLPMEFPISHGDRPLGQLKVGISREQLHSQTQRQLLIQSSIYGLIILFLCSAIFWVFRYNVMGPVNRLMAASRNVGLGELEEVAVTSSDELGSLAETFNAMIHAIREEQAKLHYQANHDALTSLPNRMMAIDRLEHELHQARRHNELLAVIFIDLDNFKVVNDTMGHAAGDELLAMLGARLLSRLRDVDTLARLGGDEFLVLLPRIQNIDEVKQIATRLLEATSERMMLYSREVIVHCSIGIALYPDDGISAEELMANADNAMYQAKTPGHLPICFFTQEMNVQVRQRLQLEQDLHLAVERGELELYFQPIVQAGHCRPIGAEVLLRWQHPQNGTINPATFIPLAEATGLIIPIGDWVLQQATSLLRHWLDLGLAPGTLAINISRLQLQERLISVIQDLVTEHRIPANMLELEMTENILLDDHAKISETLDQLQAMGLKLSLDDFGTGYSSLSYLRRFSFDALKIDRSFIQGLPQDQDGCALIGAIVVMAHRLGLRVVAEGVETIEQRDFLQQQGCDYLQGYLLARPMTVDAYQATLPSQVCPRLSKDKEM</sequence>
<dbReference type="InterPro" id="IPR043128">
    <property type="entry name" value="Rev_trsase/Diguanyl_cyclase"/>
</dbReference>
<evidence type="ECO:0000256" key="2">
    <source>
        <dbReference type="SAM" id="Phobius"/>
    </source>
</evidence>
<dbReference type="Gene3D" id="3.20.20.450">
    <property type="entry name" value="EAL domain"/>
    <property type="match status" value="1"/>
</dbReference>
<evidence type="ECO:0000259" key="3">
    <source>
        <dbReference type="PROSITE" id="PS50883"/>
    </source>
</evidence>
<keyword evidence="2" id="KW-1133">Transmembrane helix</keyword>
<dbReference type="InterPro" id="IPR035919">
    <property type="entry name" value="EAL_sf"/>
</dbReference>
<keyword evidence="2" id="KW-0472">Membrane</keyword>
<dbReference type="RefSeq" id="WP_067386094.1">
    <property type="nucleotide sequence ID" value="NZ_CP015839.1"/>
</dbReference>
<reference evidence="7" key="1">
    <citation type="submission" date="2016-05" db="EMBL/GenBank/DDBJ databases">
        <authorList>
            <person name="Baek K."/>
            <person name="Yang S.-J."/>
        </authorList>
    </citation>
    <scope>NUCLEOTIDE SEQUENCE [LARGE SCALE GENOMIC DNA]</scope>
    <source>
        <strain evidence="7">ST58-10</strain>
    </source>
</reference>
<dbReference type="Proteomes" id="UP000078070">
    <property type="component" value="Chromosome"/>
</dbReference>
<dbReference type="PANTHER" id="PTHR44757:SF2">
    <property type="entry name" value="BIOFILM ARCHITECTURE MAINTENANCE PROTEIN MBAA"/>
    <property type="match status" value="1"/>
</dbReference>
<dbReference type="SMART" id="SM00052">
    <property type="entry name" value="EAL"/>
    <property type="match status" value="1"/>
</dbReference>
<dbReference type="Gene3D" id="6.10.340.10">
    <property type="match status" value="1"/>
</dbReference>
<dbReference type="SUPFAM" id="SSF141868">
    <property type="entry name" value="EAL domain-like"/>
    <property type="match status" value="1"/>
</dbReference>
<feature type="transmembrane region" description="Helical" evidence="2">
    <location>
        <begin position="171"/>
        <end position="193"/>
    </location>
</feature>
<dbReference type="Pfam" id="PF00672">
    <property type="entry name" value="HAMP"/>
    <property type="match status" value="1"/>
</dbReference>
<dbReference type="NCBIfam" id="TIGR00254">
    <property type="entry name" value="GGDEF"/>
    <property type="match status" value="1"/>
</dbReference>
<evidence type="ECO:0000259" key="4">
    <source>
        <dbReference type="PROSITE" id="PS50885"/>
    </source>
</evidence>
<dbReference type="InterPro" id="IPR001633">
    <property type="entry name" value="EAL_dom"/>
</dbReference>
<dbReference type="Pfam" id="PF00990">
    <property type="entry name" value="GGDEF"/>
    <property type="match status" value="1"/>
</dbReference>
<accession>A0A1A9F323</accession>
<reference evidence="6 7" key="2">
    <citation type="journal article" date="2018" name="Int. J. Syst. Evol. Microbiol.">
        <title>Marinobacterium aestuarii sp. nov., a benzene-degrading marine bacterium isolated from estuary sediment.</title>
        <authorList>
            <person name="Bae S.S."/>
            <person name="Jung J."/>
            <person name="Chung D."/>
            <person name="Baek K."/>
        </authorList>
    </citation>
    <scope>NUCLEOTIDE SEQUENCE [LARGE SCALE GENOMIC DNA]</scope>
    <source>
        <strain evidence="6 7">ST58-10</strain>
    </source>
</reference>
<feature type="transmembrane region" description="Helical" evidence="2">
    <location>
        <begin position="47"/>
        <end position="66"/>
    </location>
</feature>
<keyword evidence="7" id="KW-1185">Reference proteome</keyword>
<dbReference type="OrthoDB" id="9804951at2"/>
<dbReference type="InterPro" id="IPR003660">
    <property type="entry name" value="HAMP_dom"/>
</dbReference>
<feature type="transmembrane region" description="Helical" evidence="2">
    <location>
        <begin position="7"/>
        <end position="27"/>
    </location>
</feature>
<dbReference type="STRING" id="1821621.A8C75_19795"/>
<dbReference type="CDD" id="cd01948">
    <property type="entry name" value="EAL"/>
    <property type="match status" value="1"/>
</dbReference>
<dbReference type="InterPro" id="IPR000160">
    <property type="entry name" value="GGDEF_dom"/>
</dbReference>
<dbReference type="GO" id="GO:0003824">
    <property type="term" value="F:catalytic activity"/>
    <property type="evidence" value="ECO:0007669"/>
    <property type="project" value="UniProtKB-ARBA"/>
</dbReference>
<dbReference type="SMART" id="SM00304">
    <property type="entry name" value="HAMP"/>
    <property type="match status" value="1"/>
</dbReference>
<dbReference type="PROSITE" id="PS50887">
    <property type="entry name" value="GGDEF"/>
    <property type="match status" value="1"/>
</dbReference>
<evidence type="ECO:0000313" key="6">
    <source>
        <dbReference type="EMBL" id="ANG64492.1"/>
    </source>
</evidence>
<organism evidence="6 7">
    <name type="scientific">Marinobacterium aestuarii</name>
    <dbReference type="NCBI Taxonomy" id="1821621"/>
    <lineage>
        <taxon>Bacteria</taxon>
        <taxon>Pseudomonadati</taxon>
        <taxon>Pseudomonadota</taxon>
        <taxon>Gammaproteobacteria</taxon>
        <taxon>Oceanospirillales</taxon>
        <taxon>Oceanospirillaceae</taxon>
        <taxon>Marinobacterium</taxon>
    </lineage>
</organism>
<dbReference type="InterPro" id="IPR029787">
    <property type="entry name" value="Nucleotide_cyclase"/>
</dbReference>
<comment type="cofactor">
    <cofactor evidence="1">
        <name>Mg(2+)</name>
        <dbReference type="ChEBI" id="CHEBI:18420"/>
    </cofactor>
</comment>
<dbReference type="CDD" id="cd01949">
    <property type="entry name" value="GGDEF"/>
    <property type="match status" value="1"/>
</dbReference>
<dbReference type="Gene3D" id="3.30.70.270">
    <property type="match status" value="1"/>
</dbReference>
<feature type="domain" description="EAL" evidence="3">
    <location>
        <begin position="424"/>
        <end position="677"/>
    </location>
</feature>